<dbReference type="GeneTree" id="ENSGT00940000160628"/>
<feature type="region of interest" description="Disordered" evidence="1">
    <location>
        <begin position="206"/>
        <end position="239"/>
    </location>
</feature>
<sequence>MGPLLCSCWPYIFLFLNWDPQPLGFYRTPPSCIVSYGTRIVSYGTPIVSYGTPIGFYGTPAISYGTPIVSYGAPIGFYGTPVVSYGTPIVSYGTPIRFYGTPLYPMGPPLYPMGPPLCSMGSIVSYGTPPVISYGTPIMFYGIYIYGTPTPLGPGSSQVLAAHRPIDSIGLGWKGPGSSISHPILLFSVHQWAPDVRRVLHPPVGRRAAQRGAGDVSQLPLRDQQEPVLQEPGRGEGGQ</sequence>
<organism evidence="2 3">
    <name type="scientific">Coturnix japonica</name>
    <name type="common">Japanese quail</name>
    <name type="synonym">Coturnix coturnix japonica</name>
    <dbReference type="NCBI Taxonomy" id="93934"/>
    <lineage>
        <taxon>Eukaryota</taxon>
        <taxon>Metazoa</taxon>
        <taxon>Chordata</taxon>
        <taxon>Craniata</taxon>
        <taxon>Vertebrata</taxon>
        <taxon>Euteleostomi</taxon>
        <taxon>Archelosauria</taxon>
        <taxon>Archosauria</taxon>
        <taxon>Dinosauria</taxon>
        <taxon>Saurischia</taxon>
        <taxon>Theropoda</taxon>
        <taxon>Coelurosauria</taxon>
        <taxon>Aves</taxon>
        <taxon>Neognathae</taxon>
        <taxon>Galloanserae</taxon>
        <taxon>Galliformes</taxon>
        <taxon>Phasianidae</taxon>
        <taxon>Perdicinae</taxon>
        <taxon>Coturnix</taxon>
    </lineage>
</organism>
<evidence type="ECO:0000313" key="2">
    <source>
        <dbReference type="Ensembl" id="ENSCJPP00005002527.1"/>
    </source>
</evidence>
<dbReference type="Proteomes" id="UP000694412">
    <property type="component" value="Unassembled WGS sequence"/>
</dbReference>
<dbReference type="AlphaFoldDB" id="A0A8C2ST80"/>
<reference evidence="2" key="2">
    <citation type="submission" date="2025-09" db="UniProtKB">
        <authorList>
            <consortium name="Ensembl"/>
        </authorList>
    </citation>
    <scope>IDENTIFICATION</scope>
</reference>
<reference evidence="2" key="1">
    <citation type="submission" date="2025-08" db="UniProtKB">
        <authorList>
            <consortium name="Ensembl"/>
        </authorList>
    </citation>
    <scope>IDENTIFICATION</scope>
</reference>
<name>A0A8C2ST80_COTJA</name>
<proteinExistence type="predicted"/>
<accession>A0A8C2ST80</accession>
<dbReference type="Ensembl" id="ENSCJPT00005004630.1">
    <property type="protein sequence ID" value="ENSCJPP00005002527.1"/>
    <property type="gene ID" value="ENSCJPG00005002791.1"/>
</dbReference>
<protein>
    <submittedName>
        <fullName evidence="2">Uncharacterized protein</fullName>
    </submittedName>
</protein>
<keyword evidence="3" id="KW-1185">Reference proteome</keyword>
<evidence type="ECO:0000256" key="1">
    <source>
        <dbReference type="SAM" id="MobiDB-lite"/>
    </source>
</evidence>
<evidence type="ECO:0000313" key="3">
    <source>
        <dbReference type="Proteomes" id="UP000694412"/>
    </source>
</evidence>